<dbReference type="InterPro" id="IPR045584">
    <property type="entry name" value="Pilin-like"/>
</dbReference>
<evidence type="ECO:0000256" key="1">
    <source>
        <dbReference type="ARBA" id="ARBA00004167"/>
    </source>
</evidence>
<dbReference type="EMBL" id="SJOI01000001">
    <property type="protein sequence ID" value="TCL04474.1"/>
    <property type="molecule type" value="Genomic_DNA"/>
</dbReference>
<dbReference type="Pfam" id="PF07963">
    <property type="entry name" value="N_methyl"/>
    <property type="match status" value="1"/>
</dbReference>
<evidence type="ECO:0000313" key="3">
    <source>
        <dbReference type="Proteomes" id="UP000294555"/>
    </source>
</evidence>
<dbReference type="InterPro" id="IPR012902">
    <property type="entry name" value="N_methyl_site"/>
</dbReference>
<dbReference type="Proteomes" id="UP000294555">
    <property type="component" value="Unassembled WGS sequence"/>
</dbReference>
<comment type="subcellular location">
    <subcellularLocation>
        <location evidence="1">Membrane</location>
        <topology evidence="1">Single-pass membrane protein</topology>
    </subcellularLocation>
</comment>
<reference evidence="2 3" key="1">
    <citation type="submission" date="2019-02" db="EMBL/GenBank/DDBJ databases">
        <title>Investigation of anaerobic lignin degradation for improved lignocellulosic biofuels.</title>
        <authorList>
            <person name="Deangelis K."/>
        </authorList>
    </citation>
    <scope>NUCLEOTIDE SEQUENCE [LARGE SCALE GENOMIC DNA]</scope>
    <source>
        <strain evidence="2 3">159R</strain>
    </source>
</reference>
<sequence length="170" mass="18427">MAGRYRVTLYGMKNPISSQQGYTLIEMMLVLLLAALMTLSGRACWQHHRNQCRLSQAGQQIADFLSRLQAHAARNNHNCRIAMKTGVGGELSAVCTSRPGEMLRFGPPLSDMRLEMSSPGYLTFRGLHNTATPAHVVLSNPAGRIKIIVSGAGRVRLCSVKGSFGGISPC</sequence>
<dbReference type="AlphaFoldDB" id="A0A4R1NAN6"/>
<dbReference type="NCBIfam" id="TIGR02532">
    <property type="entry name" value="IV_pilin_GFxxxE"/>
    <property type="match status" value="1"/>
</dbReference>
<evidence type="ECO:0000313" key="2">
    <source>
        <dbReference type="EMBL" id="TCL04474.1"/>
    </source>
</evidence>
<accession>A0A4R1NAN6</accession>
<organism evidence="2 3">
    <name type="scientific">Sodalis ligni</name>
    <dbReference type="NCBI Taxonomy" id="2697027"/>
    <lineage>
        <taxon>Bacteria</taxon>
        <taxon>Pseudomonadati</taxon>
        <taxon>Pseudomonadota</taxon>
        <taxon>Gammaproteobacteria</taxon>
        <taxon>Enterobacterales</taxon>
        <taxon>Bruguierivoracaceae</taxon>
        <taxon>Sodalis</taxon>
    </lineage>
</organism>
<dbReference type="SUPFAM" id="SSF54523">
    <property type="entry name" value="Pili subunits"/>
    <property type="match status" value="1"/>
</dbReference>
<proteinExistence type="predicted"/>
<keyword evidence="3" id="KW-1185">Reference proteome</keyword>
<gene>
    <name evidence="2" type="ORF">EZJ58_2597</name>
</gene>
<protein>
    <submittedName>
        <fullName evidence="2">Prepilin peptidase dependent protein A</fullName>
    </submittedName>
</protein>
<name>A0A4R1NAN6_9GAMM</name>
<comment type="caution">
    <text evidence="2">The sequence shown here is derived from an EMBL/GenBank/DDBJ whole genome shotgun (WGS) entry which is preliminary data.</text>
</comment>
<dbReference type="OrthoDB" id="7065799at2"/>
<dbReference type="GO" id="GO:0016020">
    <property type="term" value="C:membrane"/>
    <property type="evidence" value="ECO:0007669"/>
    <property type="project" value="UniProtKB-SubCell"/>
</dbReference>